<evidence type="ECO:0000313" key="2">
    <source>
        <dbReference type="EMBL" id="EUJ28336.1"/>
    </source>
</evidence>
<dbReference type="RefSeq" id="WP_036105685.1">
    <property type="nucleotide sequence ID" value="NZ_AODG01000008.1"/>
</dbReference>
<dbReference type="EMBL" id="AODG01000008">
    <property type="protein sequence ID" value="EUJ28336.1"/>
    <property type="molecule type" value="Genomic_DNA"/>
</dbReference>
<gene>
    <name evidence="2" type="ORF">LMUR_07239</name>
</gene>
<feature type="signal peptide" evidence="1">
    <location>
        <begin position="1"/>
        <end position="26"/>
    </location>
</feature>
<evidence type="ECO:0000313" key="3">
    <source>
        <dbReference type="Proteomes" id="UP000019251"/>
    </source>
</evidence>
<proteinExistence type="predicted"/>
<dbReference type="Proteomes" id="UP000019251">
    <property type="component" value="Unassembled WGS sequence"/>
</dbReference>
<evidence type="ECO:0008006" key="4">
    <source>
        <dbReference type="Google" id="ProtNLM"/>
    </source>
</evidence>
<comment type="caution">
    <text evidence="2">The sequence shown here is derived from an EMBL/GenBank/DDBJ whole genome shotgun (WGS) entry which is preliminary data.</text>
</comment>
<feature type="chain" id="PRO_5032381344" description="Bacteriocin" evidence="1">
    <location>
        <begin position="27"/>
        <end position="97"/>
    </location>
</feature>
<keyword evidence="1" id="KW-0732">Signal</keyword>
<protein>
    <recommendedName>
        <fullName evidence="4">Bacteriocin</fullName>
    </recommendedName>
</protein>
<name>A0A829R8G5_LISGR</name>
<accession>A0A829R8G5</accession>
<dbReference type="AlphaFoldDB" id="A0A829R8G5"/>
<organism evidence="2 3">
    <name type="scientific">Listeria grayi FSL F6-1183</name>
    <dbReference type="NCBI Taxonomy" id="1265827"/>
    <lineage>
        <taxon>Bacteria</taxon>
        <taxon>Bacillati</taxon>
        <taxon>Bacillota</taxon>
        <taxon>Bacilli</taxon>
        <taxon>Bacillales</taxon>
        <taxon>Listeriaceae</taxon>
        <taxon>Listeria</taxon>
    </lineage>
</organism>
<evidence type="ECO:0000256" key="1">
    <source>
        <dbReference type="SAM" id="SignalP"/>
    </source>
</evidence>
<sequence length="97" mass="11128">MKRQVFAIMMIGVIALSLCIPMTSQAALVKKWNKGYNQSSMKWYNHYYRSDVGHSTYTIIGGKTRFNGPVVKKGQWSKLNIKYYGPYAYKHGTTPPM</sequence>
<reference evidence="2 3" key="1">
    <citation type="submission" date="2012-12" db="EMBL/GenBank/DDBJ databases">
        <title>Novel taxa of Listeriaceae from agricultural environments in the United States.</title>
        <authorList>
            <person name="den Bakker H.C."/>
            <person name="Allred A."/>
            <person name="Warchocki S."/>
            <person name="Wright E.M."/>
            <person name="Burrell A."/>
            <person name="Nightingale K.K."/>
            <person name="Kephart D."/>
            <person name="Wiedmann M."/>
        </authorList>
    </citation>
    <scope>NUCLEOTIDE SEQUENCE [LARGE SCALE GENOMIC DNA]</scope>
    <source>
        <strain evidence="2 3">FSL F6-1183</strain>
    </source>
</reference>